<dbReference type="CDD" id="cd04097">
    <property type="entry name" value="mtEFG1_C"/>
    <property type="match status" value="1"/>
</dbReference>
<comment type="function">
    <text evidence="10">Mitochondrial GTPase that catalyzes the GTP-dependent ribosomal translocation step during translation elongation. During this step, the ribosome changes from the pre-translocational (PRE) to the post-translocational (POST) state as the newly formed A-site-bound peptidyl-tRNA and P-site-bound deacylated tRNA move to the P and E sites, respectively. Catalyzes the coordinated movement of the two tRNA molecules, the mRNA and conformational changes in the ribosome.</text>
</comment>
<protein>
    <recommendedName>
        <fullName evidence="10">Elongation factor G, mitochondrial</fullName>
        <shortName evidence="10">EF-Gmt</shortName>
    </recommendedName>
    <alternativeName>
        <fullName evidence="10">Elongation factor G 1, mitochondrial</fullName>
        <shortName evidence="10">mEF-G 1</shortName>
    </alternativeName>
    <alternativeName>
        <fullName evidence="10">Elongation factor G1</fullName>
    </alternativeName>
</protein>
<dbReference type="FunFam" id="3.30.70.240:FF:000015">
    <property type="entry name" value="Elongation factor G, mitochondrial"/>
    <property type="match status" value="1"/>
</dbReference>
<dbReference type="InterPro" id="IPR009000">
    <property type="entry name" value="Transl_B-barrel_sf"/>
</dbReference>
<dbReference type="PROSITE" id="PS51722">
    <property type="entry name" value="G_TR_2"/>
    <property type="match status" value="1"/>
</dbReference>
<dbReference type="Gene3D" id="3.30.70.240">
    <property type="match status" value="1"/>
</dbReference>
<dbReference type="InterPro" id="IPR020568">
    <property type="entry name" value="Ribosomal_Su5_D2-typ_SF"/>
</dbReference>
<dbReference type="FunFam" id="3.40.50.300:FF:000558">
    <property type="entry name" value="Elongation factor G, mitochondrial"/>
    <property type="match status" value="1"/>
</dbReference>
<dbReference type="GO" id="GO:0003924">
    <property type="term" value="F:GTPase activity"/>
    <property type="evidence" value="ECO:0007669"/>
    <property type="project" value="UniProtKB-UniRule"/>
</dbReference>
<keyword evidence="13" id="KW-1185">Reference proteome</keyword>
<dbReference type="SUPFAM" id="SSF52540">
    <property type="entry name" value="P-loop containing nucleoside triphosphate hydrolases"/>
    <property type="match status" value="1"/>
</dbReference>
<dbReference type="FunFam" id="3.30.70.870:FF:000001">
    <property type="entry name" value="Elongation factor G"/>
    <property type="match status" value="1"/>
</dbReference>
<dbReference type="HAMAP" id="MF_00054_B">
    <property type="entry name" value="EF_G_EF_2_B"/>
    <property type="match status" value="1"/>
</dbReference>
<dbReference type="PANTHER" id="PTHR43636:SF2">
    <property type="entry name" value="ELONGATION FACTOR G, MITOCHONDRIAL"/>
    <property type="match status" value="1"/>
</dbReference>
<dbReference type="Proteomes" id="UP000812966">
    <property type="component" value="Unassembled WGS sequence"/>
</dbReference>
<dbReference type="FunFam" id="2.40.30.10:FF:000022">
    <property type="entry name" value="Elongation factor G, mitochondrial"/>
    <property type="match status" value="1"/>
</dbReference>
<dbReference type="InterPro" id="IPR005517">
    <property type="entry name" value="Transl_elong_EFG/EF2_IV"/>
</dbReference>
<dbReference type="FunFam" id="3.30.230.10:FF:000003">
    <property type="entry name" value="Elongation factor G"/>
    <property type="match status" value="1"/>
</dbReference>
<evidence type="ECO:0000256" key="7">
    <source>
        <dbReference type="ARBA" id="ARBA00023128"/>
    </source>
</evidence>
<dbReference type="GO" id="GO:0005739">
    <property type="term" value="C:mitochondrion"/>
    <property type="evidence" value="ECO:0007669"/>
    <property type="project" value="UniProtKB-SubCell"/>
</dbReference>
<dbReference type="SMART" id="SM00889">
    <property type="entry name" value="EFG_IV"/>
    <property type="match status" value="1"/>
</dbReference>
<dbReference type="InterPro" id="IPR000640">
    <property type="entry name" value="EFG_V-like"/>
</dbReference>
<dbReference type="CDD" id="cd04091">
    <property type="entry name" value="mtEFG1_II_like"/>
    <property type="match status" value="1"/>
</dbReference>
<comment type="subcellular location">
    <subcellularLocation>
        <location evidence="1 10">Mitochondrion</location>
    </subcellularLocation>
</comment>
<dbReference type="Gene3D" id="3.30.230.10">
    <property type="match status" value="1"/>
</dbReference>
<keyword evidence="7 10" id="KW-0496">Mitochondrion</keyword>
<dbReference type="InterPro" id="IPR004161">
    <property type="entry name" value="EFTu-like_2"/>
</dbReference>
<name>A0A8K0JUL1_9TREE</name>
<sequence length="814" mass="89495">MSVTARRLARFATALPRTATTPAASCRLLRMASPSISSSARPIAIVSSSRSSLISRRGYAASAAVVKEVEDGTEAPKWPERVLPEITAKDIQRLSRQRNIGISAHIDSGKTTLTERVLFYTGRIRDIHEVRGRDAVGAKMDSMELEREKGITIQSAATFCDWKANVPPGEKASGGQNEEAWKKRDKESYAINIIDTPGHVDFTIEVERALRVLDGAVLVLCAVSGVQSQTITVDRQMKRYNVPRVCFINKMDRAGSNPFRVINQLRTKLRMNAAAVQVPIGSEDNLKGVVDLVRMKAIYNEGVKGVDVRETDEIPANIKDLVDEKRAELIEHIAEGDDTFADLFLNEMPISEFDIASAIRRATVALKFTPVFVGSAYKNTGVQPLLDGVCSYLPDPSEVPAQALDTTLPSNAPPVPLAPATVAPLVGLAFKLEEGRYGQLTYLRVYQGTLKRGGLIFNARTGKKVKVPRLVRMHSDEMEDVESIGAGEICAMFGVECSSGDTFTDGTSNFSMTSMYVPEPVISLSIRPEGNETPNFSRALNRFQKEDPTFRVHVDSESQETIISGMGELHLDIYVERMKREYNVACVTGKPRVAFRETITEPAKFDYIHKKQSGGAGQFGKVKGSIEPMEPDEDTGKDTAFENRIIGGNIPNQYIPAIEKGFNEALGRGFLTGHSINGCRFILEDGAAHVQDSSELAFRLAALGAFREAFNKAKPVILEPIMAVEVVAPVEFQGTVIGALNQRRGTIVDTEVRDDEFTLTAEVALNDMFGYSSQLRGMTQGKGEFTMEYKTHAPVLPNIQKEMVEAYRKKQLSK</sequence>
<dbReference type="OrthoDB" id="198619at2759"/>
<dbReference type="InterPro" id="IPR000795">
    <property type="entry name" value="T_Tr_GTP-bd_dom"/>
</dbReference>
<dbReference type="Gene3D" id="2.40.30.10">
    <property type="entry name" value="Translation factors"/>
    <property type="match status" value="1"/>
</dbReference>
<dbReference type="InterPro" id="IPR009022">
    <property type="entry name" value="EFG_III"/>
</dbReference>
<comment type="similarity">
    <text evidence="2">Belongs to the TRAFAC class translation factor GTPase superfamily. Classic translation factor GTPase family. EF-G/EF-2 subfamily.</text>
</comment>
<keyword evidence="5 10" id="KW-0648">Protein biosynthesis</keyword>
<feature type="domain" description="Tr-type G" evidence="11">
    <location>
        <begin position="95"/>
        <end position="397"/>
    </location>
</feature>
<dbReference type="Gene3D" id="3.40.50.300">
    <property type="entry name" value="P-loop containing nucleotide triphosphate hydrolases"/>
    <property type="match status" value="1"/>
</dbReference>
<evidence type="ECO:0000256" key="1">
    <source>
        <dbReference type="ARBA" id="ARBA00004173"/>
    </source>
</evidence>
<evidence type="ECO:0000256" key="9">
    <source>
        <dbReference type="ARBA" id="ARBA00024731"/>
    </source>
</evidence>
<evidence type="ECO:0000313" key="13">
    <source>
        <dbReference type="Proteomes" id="UP000812966"/>
    </source>
</evidence>
<dbReference type="Pfam" id="PF00679">
    <property type="entry name" value="EFG_C"/>
    <property type="match status" value="1"/>
</dbReference>
<dbReference type="GO" id="GO:0070125">
    <property type="term" value="P:mitochondrial translational elongation"/>
    <property type="evidence" value="ECO:0007669"/>
    <property type="project" value="UniProtKB-UniRule"/>
</dbReference>
<keyword evidence="8 10" id="KW-0342">GTP-binding</keyword>
<comment type="function">
    <text evidence="9">Catalyzes the GTP-dependent ribosomal translocation step during translation elongation. During this step, the ribosome changes from the pre-translocational (PRE) to the post-translocational (POST) state as the newly formed A-site-bound peptidyl-tRNA and P-site-bound deacylated tRNA move to the P and E sites, respectively. Catalyzes the coordinated movement of the two tRNA molecules, the mRNA and conformational changes in the ribosome.</text>
</comment>
<keyword evidence="6" id="KW-0809">Transit peptide</keyword>
<evidence type="ECO:0000259" key="11">
    <source>
        <dbReference type="PROSITE" id="PS51722"/>
    </source>
</evidence>
<dbReference type="CDD" id="cd01434">
    <property type="entry name" value="EFG_mtEFG1_IV"/>
    <property type="match status" value="1"/>
</dbReference>
<dbReference type="AlphaFoldDB" id="A0A8K0JUL1"/>
<evidence type="ECO:0000313" key="12">
    <source>
        <dbReference type="EMBL" id="KAG7563081.1"/>
    </source>
</evidence>
<dbReference type="PRINTS" id="PR00315">
    <property type="entry name" value="ELONGATNFCT"/>
</dbReference>
<feature type="binding site" evidence="10">
    <location>
        <begin position="249"/>
        <end position="252"/>
    </location>
    <ligand>
        <name>GTP</name>
        <dbReference type="ChEBI" id="CHEBI:37565"/>
    </ligand>
</feature>
<dbReference type="SUPFAM" id="SSF50447">
    <property type="entry name" value="Translation proteins"/>
    <property type="match status" value="1"/>
</dbReference>
<feature type="binding site" evidence="10">
    <location>
        <begin position="104"/>
        <end position="111"/>
    </location>
    <ligand>
        <name>GTP</name>
        <dbReference type="ChEBI" id="CHEBI:37565"/>
    </ligand>
</feature>
<evidence type="ECO:0000256" key="2">
    <source>
        <dbReference type="ARBA" id="ARBA00005870"/>
    </source>
</evidence>
<dbReference type="InterPro" id="IPR004540">
    <property type="entry name" value="Transl_elong_EFG/EF2"/>
</dbReference>
<reference evidence="12" key="1">
    <citation type="submission" date="2020-04" db="EMBL/GenBank/DDBJ databases">
        <title>Analysis of mating type loci in Filobasidium floriforme.</title>
        <authorList>
            <person name="Nowrousian M."/>
        </authorList>
    </citation>
    <scope>NUCLEOTIDE SEQUENCE</scope>
    <source>
        <strain evidence="12">CBS 6242</strain>
    </source>
</reference>
<dbReference type="InterPro" id="IPR014721">
    <property type="entry name" value="Ribsml_uS5_D2-typ_fold_subgr"/>
</dbReference>
<dbReference type="CDD" id="cd16262">
    <property type="entry name" value="EFG_III"/>
    <property type="match status" value="1"/>
</dbReference>
<organism evidence="12 13">
    <name type="scientific">Filobasidium floriforme</name>
    <dbReference type="NCBI Taxonomy" id="5210"/>
    <lineage>
        <taxon>Eukaryota</taxon>
        <taxon>Fungi</taxon>
        <taxon>Dikarya</taxon>
        <taxon>Basidiomycota</taxon>
        <taxon>Agaricomycotina</taxon>
        <taxon>Tremellomycetes</taxon>
        <taxon>Filobasidiales</taxon>
        <taxon>Filobasidiaceae</taxon>
        <taxon>Filobasidium</taxon>
    </lineage>
</organism>
<dbReference type="NCBIfam" id="TIGR00484">
    <property type="entry name" value="EF-G"/>
    <property type="match status" value="1"/>
</dbReference>
<comment type="pathway">
    <text evidence="10">Protein biosynthesis; polypeptide chain elongation.</text>
</comment>
<dbReference type="InterPro" id="IPR031157">
    <property type="entry name" value="G_TR_CS"/>
</dbReference>
<dbReference type="SUPFAM" id="SSF54211">
    <property type="entry name" value="Ribosomal protein S5 domain 2-like"/>
    <property type="match status" value="1"/>
</dbReference>
<dbReference type="InterPro" id="IPR035649">
    <property type="entry name" value="EFG_V"/>
</dbReference>
<evidence type="ECO:0000256" key="3">
    <source>
        <dbReference type="ARBA" id="ARBA00022741"/>
    </source>
</evidence>
<dbReference type="InterPro" id="IPR041095">
    <property type="entry name" value="EFG_II"/>
</dbReference>
<evidence type="ECO:0000256" key="5">
    <source>
        <dbReference type="ARBA" id="ARBA00022917"/>
    </source>
</evidence>
<evidence type="ECO:0000256" key="10">
    <source>
        <dbReference type="HAMAP-Rule" id="MF_03061"/>
    </source>
</evidence>
<keyword evidence="4 10" id="KW-0251">Elongation factor</keyword>
<dbReference type="Pfam" id="PF14492">
    <property type="entry name" value="EFG_III"/>
    <property type="match status" value="1"/>
</dbReference>
<dbReference type="InterPro" id="IPR035647">
    <property type="entry name" value="EFG_III/V"/>
</dbReference>
<dbReference type="PROSITE" id="PS00301">
    <property type="entry name" value="G_TR_1"/>
    <property type="match status" value="1"/>
</dbReference>
<gene>
    <name evidence="10" type="primary">MEF1</name>
    <name evidence="12" type="ORF">FFLO_01513</name>
</gene>
<dbReference type="Pfam" id="PF03144">
    <property type="entry name" value="GTP_EFTU_D2"/>
    <property type="match status" value="1"/>
</dbReference>
<proteinExistence type="inferred from homology"/>
<keyword evidence="3 10" id="KW-0547">Nucleotide-binding</keyword>
<evidence type="ECO:0000256" key="4">
    <source>
        <dbReference type="ARBA" id="ARBA00022768"/>
    </source>
</evidence>
<dbReference type="GO" id="GO:0003746">
    <property type="term" value="F:translation elongation factor activity"/>
    <property type="evidence" value="ECO:0007669"/>
    <property type="project" value="UniProtKB-UniRule"/>
</dbReference>
<feature type="binding site" evidence="10">
    <location>
        <begin position="195"/>
        <end position="199"/>
    </location>
    <ligand>
        <name>GTP</name>
        <dbReference type="ChEBI" id="CHEBI:37565"/>
    </ligand>
</feature>
<dbReference type="GO" id="GO:0005525">
    <property type="term" value="F:GTP binding"/>
    <property type="evidence" value="ECO:0007669"/>
    <property type="project" value="UniProtKB-UniRule"/>
</dbReference>
<dbReference type="InterPro" id="IPR027417">
    <property type="entry name" value="P-loop_NTPase"/>
</dbReference>
<dbReference type="Gene3D" id="3.30.70.870">
    <property type="entry name" value="Elongation Factor G (Translational Gtpase), domain 3"/>
    <property type="match status" value="1"/>
</dbReference>
<dbReference type="Pfam" id="PF03764">
    <property type="entry name" value="EFG_IV"/>
    <property type="match status" value="1"/>
</dbReference>
<accession>A0A8K0JUL1</accession>
<dbReference type="InterPro" id="IPR005225">
    <property type="entry name" value="Small_GTP-bd"/>
</dbReference>
<dbReference type="Pfam" id="PF00009">
    <property type="entry name" value="GTP_EFTU"/>
    <property type="match status" value="1"/>
</dbReference>
<comment type="caution">
    <text evidence="12">The sequence shown here is derived from an EMBL/GenBank/DDBJ whole genome shotgun (WGS) entry which is preliminary data.</text>
</comment>
<evidence type="ECO:0000256" key="6">
    <source>
        <dbReference type="ARBA" id="ARBA00022946"/>
    </source>
</evidence>
<dbReference type="NCBIfam" id="TIGR00231">
    <property type="entry name" value="small_GTP"/>
    <property type="match status" value="1"/>
</dbReference>
<dbReference type="EMBL" id="JABELV010000021">
    <property type="protein sequence ID" value="KAG7563081.1"/>
    <property type="molecule type" value="Genomic_DNA"/>
</dbReference>
<dbReference type="SUPFAM" id="SSF54980">
    <property type="entry name" value="EF-G C-terminal domain-like"/>
    <property type="match status" value="2"/>
</dbReference>
<dbReference type="InterPro" id="IPR047872">
    <property type="entry name" value="EFG_IV"/>
</dbReference>
<dbReference type="SMART" id="SM00838">
    <property type="entry name" value="EFG_C"/>
    <property type="match status" value="1"/>
</dbReference>
<dbReference type="PANTHER" id="PTHR43636">
    <property type="entry name" value="ELONGATION FACTOR G, MITOCHONDRIAL"/>
    <property type="match status" value="1"/>
</dbReference>
<evidence type="ECO:0000256" key="8">
    <source>
        <dbReference type="ARBA" id="ARBA00023134"/>
    </source>
</evidence>
<dbReference type="CDD" id="cd01886">
    <property type="entry name" value="EF-G"/>
    <property type="match status" value="1"/>
</dbReference>
<dbReference type="UniPathway" id="UPA00345"/>
<comment type="similarity">
    <text evidence="10">Belongs to the GTP-binding elongation factor family. EF-G/EF-2 subfamily.</text>
</comment>